<dbReference type="AlphaFoldDB" id="A0A084JD61"/>
<accession>A0A084JD61</accession>
<dbReference type="EMBL" id="JPME01000039">
    <property type="protein sequence ID" value="KEZ86895.1"/>
    <property type="molecule type" value="Genomic_DNA"/>
</dbReference>
<evidence type="ECO:0000313" key="2">
    <source>
        <dbReference type="Proteomes" id="UP000028525"/>
    </source>
</evidence>
<gene>
    <name evidence="1" type="ORF">IO98_21945</name>
</gene>
<reference evidence="1 2" key="1">
    <citation type="submission" date="2014-07" db="EMBL/GenBank/DDBJ databases">
        <title>Draft genome of Clostridium celerecrescens 152B isolated from sediments associated with methane hydrate from Krishna Godavari basin.</title>
        <authorList>
            <person name="Honkalas V.S."/>
            <person name="Dabir A.P."/>
            <person name="Arora P."/>
            <person name="Dhakephalkar P.K."/>
        </authorList>
    </citation>
    <scope>NUCLEOTIDE SEQUENCE [LARGE SCALE GENOMIC DNA]</scope>
    <source>
        <strain evidence="1 2">152B</strain>
    </source>
</reference>
<name>A0A084JD61_9FIRM</name>
<comment type="caution">
    <text evidence="1">The sequence shown here is derived from an EMBL/GenBank/DDBJ whole genome shotgun (WGS) entry which is preliminary data.</text>
</comment>
<protein>
    <submittedName>
        <fullName evidence="1">Uncharacterized protein</fullName>
    </submittedName>
</protein>
<dbReference type="Proteomes" id="UP000028525">
    <property type="component" value="Unassembled WGS sequence"/>
</dbReference>
<evidence type="ECO:0000313" key="1">
    <source>
        <dbReference type="EMBL" id="KEZ86895.1"/>
    </source>
</evidence>
<proteinExistence type="predicted"/>
<keyword evidence="2" id="KW-1185">Reference proteome</keyword>
<sequence>MDLVENGKMEEEACKKVDLMLARIKKLIEDDSNQYSSKRQISSRLIENAAFQRREFLNKKLFLVFYL</sequence>
<organism evidence="1 2">
    <name type="scientific">Lacrimispora celerecrescens</name>
    <dbReference type="NCBI Taxonomy" id="29354"/>
    <lineage>
        <taxon>Bacteria</taxon>
        <taxon>Bacillati</taxon>
        <taxon>Bacillota</taxon>
        <taxon>Clostridia</taxon>
        <taxon>Lachnospirales</taxon>
        <taxon>Lachnospiraceae</taxon>
        <taxon>Lacrimispora</taxon>
    </lineage>
</organism>